<gene>
    <name evidence="1" type="ORF">BTN49_0210</name>
</gene>
<name>A0A2A5T7F0_9GAMM</name>
<organism evidence="1 2">
    <name type="scientific">Candidatus Enterovibrio escicola</name>
    <dbReference type="NCBI Taxonomy" id="1927127"/>
    <lineage>
        <taxon>Bacteria</taxon>
        <taxon>Pseudomonadati</taxon>
        <taxon>Pseudomonadota</taxon>
        <taxon>Gammaproteobacteria</taxon>
        <taxon>Vibrionales</taxon>
        <taxon>Vibrionaceae</taxon>
        <taxon>Enterovibrio</taxon>
    </lineage>
</organism>
<dbReference type="EMBL" id="NBYY01000004">
    <property type="protein sequence ID" value="PCS24105.1"/>
    <property type="molecule type" value="Genomic_DNA"/>
</dbReference>
<evidence type="ECO:0000313" key="1">
    <source>
        <dbReference type="EMBL" id="PCS24105.1"/>
    </source>
</evidence>
<protein>
    <submittedName>
        <fullName evidence="1">Uncharacterized protein</fullName>
    </submittedName>
</protein>
<dbReference type="Proteomes" id="UP000219020">
    <property type="component" value="Unassembled WGS sequence"/>
</dbReference>
<evidence type="ECO:0000313" key="2">
    <source>
        <dbReference type="Proteomes" id="UP000219020"/>
    </source>
</evidence>
<accession>A0A2A5T7F0</accession>
<reference evidence="2" key="1">
    <citation type="submission" date="2017-04" db="EMBL/GenBank/DDBJ databases">
        <title>Genome evolution of the luminous symbionts of deep sea anglerfish.</title>
        <authorList>
            <person name="Hendry T.A."/>
        </authorList>
    </citation>
    <scope>NUCLEOTIDE SEQUENCE [LARGE SCALE GENOMIC DNA]</scope>
</reference>
<comment type="caution">
    <text evidence="1">The sequence shown here is derived from an EMBL/GenBank/DDBJ whole genome shotgun (WGS) entry which is preliminary data.</text>
</comment>
<proteinExistence type="predicted"/>
<sequence length="49" mass="5570">MEGNFGLALNRFFGQSHSVECELMRGDKPVNYCSFDMETSKMGDHPSRL</sequence>
<keyword evidence="2" id="KW-1185">Reference proteome</keyword>
<dbReference type="AlphaFoldDB" id="A0A2A5T7F0"/>